<dbReference type="HOGENOM" id="CLU_137937_1_1_3"/>
<dbReference type="PANTHER" id="PTHR34573:SF1">
    <property type="entry name" value="VITAMIN K EPOXIDE REDUCTASE DOMAIN-CONTAINING PROTEIN"/>
    <property type="match status" value="1"/>
</dbReference>
<dbReference type="KEGG" id="pme:NATL1_11661"/>
<accession>A2C2L4</accession>
<dbReference type="Gene3D" id="3.40.30.10">
    <property type="entry name" value="Glutaredoxin"/>
    <property type="match status" value="1"/>
</dbReference>
<dbReference type="Proteomes" id="UP000002592">
    <property type="component" value="Chromosome"/>
</dbReference>
<evidence type="ECO:0000313" key="2">
    <source>
        <dbReference type="Proteomes" id="UP000002592"/>
    </source>
</evidence>
<dbReference type="eggNOG" id="COG0526">
    <property type="taxonomic scope" value="Bacteria"/>
</dbReference>
<reference evidence="2" key="1">
    <citation type="journal article" date="2007" name="PLoS Genet.">
        <title>Patterns and implications of gene gain and loss in the evolution of Prochlorococcus.</title>
        <authorList>
            <person name="Kettler G.C."/>
            <person name="Martiny A.C."/>
            <person name="Huang K."/>
            <person name="Zucker J."/>
            <person name="Coleman M.L."/>
            <person name="Rodrigue S."/>
            <person name="Chen F."/>
            <person name="Lapidus A."/>
            <person name="Ferriera S."/>
            <person name="Johnson J."/>
            <person name="Steglich C."/>
            <person name="Church G.M."/>
            <person name="Richardson P."/>
            <person name="Chisholm S.W."/>
        </authorList>
    </citation>
    <scope>NUCLEOTIDE SEQUENCE [LARGE SCALE GENOMIC DNA]</scope>
    <source>
        <strain evidence="2">NATL1A</strain>
    </source>
</reference>
<protein>
    <recommendedName>
        <fullName evidence="3">Thioredoxin domain 2</fullName>
    </recommendedName>
</protein>
<dbReference type="SUPFAM" id="SSF52833">
    <property type="entry name" value="Thioredoxin-like"/>
    <property type="match status" value="1"/>
</dbReference>
<dbReference type="AlphaFoldDB" id="A2C2L4"/>
<sequence length="136" mass="15168">MVFFLKRLLLPLIGLLLLPSVVTSGHLGTKKELIITTESTKQSIDLAKHLTEQGVVKYSAYWCPNCLYQSELFGKQAYEELNVVECARDGKNSQTQLCIDKKIEGFPSWEINGKIIIGAKTLKDLSELTGYRSGSD</sequence>
<organism evidence="1 2">
    <name type="scientific">Prochlorococcus marinus (strain NATL1A)</name>
    <dbReference type="NCBI Taxonomy" id="167555"/>
    <lineage>
        <taxon>Bacteria</taxon>
        <taxon>Bacillati</taxon>
        <taxon>Cyanobacteriota</taxon>
        <taxon>Cyanophyceae</taxon>
        <taxon>Synechococcales</taxon>
        <taxon>Prochlorococcaceae</taxon>
        <taxon>Prochlorococcus</taxon>
    </lineage>
</organism>
<dbReference type="EMBL" id="CP000553">
    <property type="protein sequence ID" value="ABM75724.1"/>
    <property type="molecule type" value="Genomic_DNA"/>
</dbReference>
<evidence type="ECO:0008006" key="3">
    <source>
        <dbReference type="Google" id="ProtNLM"/>
    </source>
</evidence>
<dbReference type="InterPro" id="IPR036249">
    <property type="entry name" value="Thioredoxin-like_sf"/>
</dbReference>
<gene>
    <name evidence="1" type="ordered locus">NATL1_11661</name>
</gene>
<proteinExistence type="predicted"/>
<name>A2C2L4_PROM1</name>
<dbReference type="PANTHER" id="PTHR34573">
    <property type="entry name" value="VKC DOMAIN-CONTAINING PROTEIN"/>
    <property type="match status" value="1"/>
</dbReference>
<evidence type="ECO:0000313" key="1">
    <source>
        <dbReference type="EMBL" id="ABM75724.1"/>
    </source>
</evidence>